<evidence type="ECO:0000256" key="1">
    <source>
        <dbReference type="SAM" id="Coils"/>
    </source>
</evidence>
<gene>
    <name evidence="2" type="ORF">WNY59_15405</name>
</gene>
<dbReference type="EMBL" id="JBBMQO010000009">
    <property type="protein sequence ID" value="MEM5502975.1"/>
    <property type="molecule type" value="Genomic_DNA"/>
</dbReference>
<comment type="caution">
    <text evidence="2">The sequence shown here is derived from an EMBL/GenBank/DDBJ whole genome shotgun (WGS) entry which is preliminary data.</text>
</comment>
<evidence type="ECO:0000313" key="2">
    <source>
        <dbReference type="EMBL" id="MEM5502975.1"/>
    </source>
</evidence>
<organism evidence="2 3">
    <name type="scientific">Ahrensia kielensis</name>
    <dbReference type="NCBI Taxonomy" id="76980"/>
    <lineage>
        <taxon>Bacteria</taxon>
        <taxon>Pseudomonadati</taxon>
        <taxon>Pseudomonadota</taxon>
        <taxon>Alphaproteobacteria</taxon>
        <taxon>Hyphomicrobiales</taxon>
        <taxon>Ahrensiaceae</taxon>
        <taxon>Ahrensia</taxon>
    </lineage>
</organism>
<protein>
    <submittedName>
        <fullName evidence="2">Uncharacterized protein</fullName>
    </submittedName>
</protein>
<accession>A0ABU9TA13</accession>
<keyword evidence="3" id="KW-1185">Reference proteome</keyword>
<evidence type="ECO:0000313" key="3">
    <source>
        <dbReference type="Proteomes" id="UP001477870"/>
    </source>
</evidence>
<sequence>MVQFEDITNVIDSGDLFNWAPLDDELQTIATIKALNWKPLGNPSEVIYHMTSMLTEIKRKRSLLGSDISDEELAIAYRWIRMELSRHEREPGVTQALLNDLQQIQNGLAATTAALNAKKARLSRTEHTLKNCTADQSADINRRLNSETQQVEQLQEMEDELALEEFILSAAAREVGHYITKTNDGLHVQEIDASKVRKTVLSE</sequence>
<dbReference type="Proteomes" id="UP001477870">
    <property type="component" value="Unassembled WGS sequence"/>
</dbReference>
<proteinExistence type="predicted"/>
<feature type="coiled-coil region" evidence="1">
    <location>
        <begin position="137"/>
        <end position="164"/>
    </location>
</feature>
<name>A0ABU9TA13_9HYPH</name>
<keyword evidence="1" id="KW-0175">Coiled coil</keyword>
<dbReference type="RefSeq" id="WP_342849180.1">
    <property type="nucleotide sequence ID" value="NZ_JBBMQO010000009.1"/>
</dbReference>
<reference evidence="2 3" key="1">
    <citation type="submission" date="2024-03" db="EMBL/GenBank/DDBJ databases">
        <title>Community enrichment and isolation of bacterial strains for fucoidan degradation.</title>
        <authorList>
            <person name="Sichert A."/>
        </authorList>
    </citation>
    <scope>NUCLEOTIDE SEQUENCE [LARGE SCALE GENOMIC DNA]</scope>
    <source>
        <strain evidence="2 3">AS62</strain>
    </source>
</reference>